<dbReference type="EMBL" id="AOSK01000015">
    <property type="protein sequence ID" value="EYD78105.1"/>
    <property type="molecule type" value="Genomic_DNA"/>
</dbReference>
<sequence>MQEFQAREIAFGLGLEGALIGKAVSTIMGCYNAFREYDASMLEINPLVVSGTT</sequence>
<organism evidence="2 3">
    <name type="scientific">Rubellimicrobium mesophilum DSM 19309</name>
    <dbReference type="NCBI Taxonomy" id="442562"/>
    <lineage>
        <taxon>Bacteria</taxon>
        <taxon>Pseudomonadati</taxon>
        <taxon>Pseudomonadota</taxon>
        <taxon>Alphaproteobacteria</taxon>
        <taxon>Rhodobacterales</taxon>
        <taxon>Roseobacteraceae</taxon>
        <taxon>Rubellimicrobium</taxon>
    </lineage>
</organism>
<evidence type="ECO:0000313" key="2">
    <source>
        <dbReference type="EMBL" id="EYD78105.1"/>
    </source>
</evidence>
<dbReference type="SUPFAM" id="SSF56059">
    <property type="entry name" value="Glutathione synthetase ATP-binding domain-like"/>
    <property type="match status" value="1"/>
</dbReference>
<dbReference type="AlphaFoldDB" id="A0A017HUW7"/>
<dbReference type="Pfam" id="PF08442">
    <property type="entry name" value="ATP-grasp_2"/>
    <property type="match status" value="1"/>
</dbReference>
<name>A0A017HUW7_9RHOB</name>
<dbReference type="EC" id="6.2.1.5" evidence="2"/>
<dbReference type="HOGENOM" id="CLU_3065862_0_0_5"/>
<dbReference type="Gene3D" id="3.30.470.20">
    <property type="entry name" value="ATP-grasp fold, B domain"/>
    <property type="match status" value="1"/>
</dbReference>
<reference evidence="2 3" key="1">
    <citation type="submission" date="2013-02" db="EMBL/GenBank/DDBJ databases">
        <authorList>
            <person name="Fiebig A."/>
            <person name="Goeker M."/>
            <person name="Klenk H.-P.P."/>
        </authorList>
    </citation>
    <scope>NUCLEOTIDE SEQUENCE [LARGE SCALE GENOMIC DNA]</scope>
    <source>
        <strain evidence="2 3">DSM 19309</strain>
    </source>
</reference>
<proteinExistence type="predicted"/>
<evidence type="ECO:0000313" key="3">
    <source>
        <dbReference type="Proteomes" id="UP000019666"/>
    </source>
</evidence>
<dbReference type="STRING" id="442562.Rumeso_00308"/>
<dbReference type="Proteomes" id="UP000019666">
    <property type="component" value="Unassembled WGS sequence"/>
</dbReference>
<gene>
    <name evidence="2" type="ORF">Rumeso_00308</name>
</gene>
<evidence type="ECO:0000259" key="1">
    <source>
        <dbReference type="Pfam" id="PF08442"/>
    </source>
</evidence>
<feature type="domain" description="ATP-grasp fold succinyl-CoA synthetase-type" evidence="1">
    <location>
        <begin position="1"/>
        <end position="49"/>
    </location>
</feature>
<dbReference type="GO" id="GO:0004775">
    <property type="term" value="F:succinate-CoA ligase (ADP-forming) activity"/>
    <property type="evidence" value="ECO:0007669"/>
    <property type="project" value="UniProtKB-EC"/>
</dbReference>
<keyword evidence="2" id="KW-0436">Ligase</keyword>
<dbReference type="PATRIC" id="fig|442562.3.peg.307"/>
<keyword evidence="3" id="KW-1185">Reference proteome</keyword>
<protein>
    <submittedName>
        <fullName evidence="2">Succinyl-CoA ligase [ADP-forming] beta chain</fullName>
        <ecNumber evidence="2">6.2.1.5</ecNumber>
    </submittedName>
</protein>
<accession>A0A017HUW7</accession>
<dbReference type="InterPro" id="IPR013650">
    <property type="entry name" value="ATP-grasp_succ-CoA_synth-type"/>
</dbReference>
<comment type="caution">
    <text evidence="2">The sequence shown here is derived from an EMBL/GenBank/DDBJ whole genome shotgun (WGS) entry which is preliminary data.</text>
</comment>